<proteinExistence type="inferred from homology"/>
<feature type="domain" description="RNA polymerase sigma factor 70 region 4 type 2" evidence="7">
    <location>
        <begin position="121"/>
        <end position="173"/>
    </location>
</feature>
<dbReference type="EMBL" id="QQZY01000010">
    <property type="protein sequence ID" value="RDI73391.1"/>
    <property type="molecule type" value="Genomic_DNA"/>
</dbReference>
<accession>A0A7M2YT93</accession>
<comment type="similarity">
    <text evidence="1">Belongs to the sigma-70 factor family. ECF subfamily.</text>
</comment>
<dbReference type="InterPro" id="IPR013249">
    <property type="entry name" value="RNA_pol_sigma70_r4_t2"/>
</dbReference>
<dbReference type="InterPro" id="IPR013325">
    <property type="entry name" value="RNA_pol_sigma_r2"/>
</dbReference>
<dbReference type="Proteomes" id="UP000254134">
    <property type="component" value="Unassembled WGS sequence"/>
</dbReference>
<dbReference type="InterPro" id="IPR007627">
    <property type="entry name" value="RNA_pol_sigma70_r2"/>
</dbReference>
<sequence>MLSSLSRGRAMPARTVAGLQDDVEAFLVLVREHEVGLRRLAFRLLGDRERAADALQETLLRAFRSRAGFRGEADVRTWLYRIAYNVCLDELRRRRLTVVSLAEATPRAGENDLVEAVVLREDLASALAGLPPVERAAVLLVDAEGLNYAEAAAVLGVPEGTVASRLSRARLTLRRVLADREGVELR</sequence>
<organism evidence="8 9">
    <name type="scientific">Gaiella occulta</name>
    <dbReference type="NCBI Taxonomy" id="1002870"/>
    <lineage>
        <taxon>Bacteria</taxon>
        <taxon>Bacillati</taxon>
        <taxon>Actinomycetota</taxon>
        <taxon>Thermoleophilia</taxon>
        <taxon>Gaiellales</taxon>
        <taxon>Gaiellaceae</taxon>
        <taxon>Gaiella</taxon>
    </lineage>
</organism>
<dbReference type="InterPro" id="IPR014284">
    <property type="entry name" value="RNA_pol_sigma-70_dom"/>
</dbReference>
<evidence type="ECO:0000313" key="8">
    <source>
        <dbReference type="EMBL" id="RDI73391.1"/>
    </source>
</evidence>
<dbReference type="Gene3D" id="1.10.1740.10">
    <property type="match status" value="1"/>
</dbReference>
<keyword evidence="3" id="KW-0731">Sigma factor</keyword>
<keyword evidence="5" id="KW-0804">Transcription</keyword>
<evidence type="ECO:0000256" key="1">
    <source>
        <dbReference type="ARBA" id="ARBA00010641"/>
    </source>
</evidence>
<dbReference type="Gene3D" id="1.10.10.10">
    <property type="entry name" value="Winged helix-like DNA-binding domain superfamily/Winged helix DNA-binding domain"/>
    <property type="match status" value="1"/>
</dbReference>
<dbReference type="PANTHER" id="PTHR43133">
    <property type="entry name" value="RNA POLYMERASE ECF-TYPE SIGMA FACTO"/>
    <property type="match status" value="1"/>
</dbReference>
<gene>
    <name evidence="8" type="ORF">Gocc_2991</name>
</gene>
<feature type="domain" description="RNA polymerase sigma-70 region 2" evidence="6">
    <location>
        <begin position="29"/>
        <end position="95"/>
    </location>
</feature>
<dbReference type="Pfam" id="PF04542">
    <property type="entry name" value="Sigma70_r2"/>
    <property type="match status" value="1"/>
</dbReference>
<dbReference type="GO" id="GO:0006352">
    <property type="term" value="P:DNA-templated transcription initiation"/>
    <property type="evidence" value="ECO:0007669"/>
    <property type="project" value="InterPro"/>
</dbReference>
<comment type="caution">
    <text evidence="8">The sequence shown here is derived from an EMBL/GenBank/DDBJ whole genome shotgun (WGS) entry which is preliminary data.</text>
</comment>
<evidence type="ECO:0000259" key="6">
    <source>
        <dbReference type="Pfam" id="PF04542"/>
    </source>
</evidence>
<evidence type="ECO:0000256" key="3">
    <source>
        <dbReference type="ARBA" id="ARBA00023082"/>
    </source>
</evidence>
<dbReference type="OrthoDB" id="9780326at2"/>
<dbReference type="Pfam" id="PF08281">
    <property type="entry name" value="Sigma70_r4_2"/>
    <property type="match status" value="1"/>
</dbReference>
<evidence type="ECO:0000256" key="2">
    <source>
        <dbReference type="ARBA" id="ARBA00023015"/>
    </source>
</evidence>
<dbReference type="InterPro" id="IPR039425">
    <property type="entry name" value="RNA_pol_sigma-70-like"/>
</dbReference>
<dbReference type="GO" id="GO:0003677">
    <property type="term" value="F:DNA binding"/>
    <property type="evidence" value="ECO:0007669"/>
    <property type="project" value="UniProtKB-KW"/>
</dbReference>
<evidence type="ECO:0000259" key="7">
    <source>
        <dbReference type="Pfam" id="PF08281"/>
    </source>
</evidence>
<reference evidence="8 9" key="1">
    <citation type="submission" date="2018-07" db="EMBL/GenBank/DDBJ databases">
        <title>High-quality-draft genome sequence of Gaiella occulta.</title>
        <authorList>
            <person name="Severino R."/>
            <person name="Froufe H.J.C."/>
            <person name="Rainey F.A."/>
            <person name="Barroso C."/>
            <person name="Albuquerque L."/>
            <person name="Lobo-Da-Cunha A."/>
            <person name="Da Costa M.S."/>
            <person name="Egas C."/>
        </authorList>
    </citation>
    <scope>NUCLEOTIDE SEQUENCE [LARGE SCALE GENOMIC DNA]</scope>
    <source>
        <strain evidence="8 9">F2-233</strain>
    </source>
</reference>
<keyword evidence="2" id="KW-0805">Transcription regulation</keyword>
<dbReference type="AlphaFoldDB" id="A0A7M2YT93"/>
<dbReference type="SUPFAM" id="SSF88659">
    <property type="entry name" value="Sigma3 and sigma4 domains of RNA polymerase sigma factors"/>
    <property type="match status" value="1"/>
</dbReference>
<reference evidence="9" key="2">
    <citation type="journal article" date="2019" name="MicrobiologyOpen">
        <title>High-quality draft genome sequence of Gaiella occulta isolated from a 150 meter deep mineral water borehole and comparison with the genome sequences of other deep-branching lineages of the phylum Actinobacteria.</title>
        <authorList>
            <person name="Severino R."/>
            <person name="Froufe H.J.C."/>
            <person name="Barroso C."/>
            <person name="Albuquerque L."/>
            <person name="Lobo-da-Cunha A."/>
            <person name="da Costa M.S."/>
            <person name="Egas C."/>
        </authorList>
    </citation>
    <scope>NUCLEOTIDE SEQUENCE [LARGE SCALE GENOMIC DNA]</scope>
    <source>
        <strain evidence="9">F2-233</strain>
    </source>
</reference>
<dbReference type="CDD" id="cd06171">
    <property type="entry name" value="Sigma70_r4"/>
    <property type="match status" value="1"/>
</dbReference>
<evidence type="ECO:0000256" key="4">
    <source>
        <dbReference type="ARBA" id="ARBA00023125"/>
    </source>
</evidence>
<evidence type="ECO:0000256" key="5">
    <source>
        <dbReference type="ARBA" id="ARBA00023163"/>
    </source>
</evidence>
<dbReference type="SUPFAM" id="SSF88946">
    <property type="entry name" value="Sigma2 domain of RNA polymerase sigma factors"/>
    <property type="match status" value="1"/>
</dbReference>
<name>A0A7M2YT93_9ACTN</name>
<dbReference type="InterPro" id="IPR036388">
    <property type="entry name" value="WH-like_DNA-bd_sf"/>
</dbReference>
<evidence type="ECO:0000313" key="9">
    <source>
        <dbReference type="Proteomes" id="UP000254134"/>
    </source>
</evidence>
<dbReference type="GO" id="GO:0016987">
    <property type="term" value="F:sigma factor activity"/>
    <property type="evidence" value="ECO:0007669"/>
    <property type="project" value="UniProtKB-KW"/>
</dbReference>
<dbReference type="PANTHER" id="PTHR43133:SF8">
    <property type="entry name" value="RNA POLYMERASE SIGMA FACTOR HI_1459-RELATED"/>
    <property type="match status" value="1"/>
</dbReference>
<dbReference type="InterPro" id="IPR013324">
    <property type="entry name" value="RNA_pol_sigma_r3/r4-like"/>
</dbReference>
<protein>
    <submittedName>
        <fullName evidence="8">Sigma70-ECF: RNA polymerase sigma factor, sigma-70 family</fullName>
    </submittedName>
</protein>
<dbReference type="NCBIfam" id="TIGR02937">
    <property type="entry name" value="sigma70-ECF"/>
    <property type="match status" value="1"/>
</dbReference>
<keyword evidence="9" id="KW-1185">Reference proteome</keyword>
<keyword evidence="4" id="KW-0238">DNA-binding</keyword>
<dbReference type="RefSeq" id="WP_114797389.1">
    <property type="nucleotide sequence ID" value="NZ_QQZY01000010.1"/>
</dbReference>